<evidence type="ECO:0000256" key="1">
    <source>
        <dbReference type="SAM" id="MobiDB-lite"/>
    </source>
</evidence>
<keyword evidence="3" id="KW-0732">Signal</keyword>
<dbReference type="GO" id="GO:0070374">
    <property type="term" value="P:positive regulation of ERK1 and ERK2 cascade"/>
    <property type="evidence" value="ECO:0007669"/>
    <property type="project" value="TreeGrafter"/>
</dbReference>
<dbReference type="SMART" id="SM00409">
    <property type="entry name" value="IG"/>
    <property type="match status" value="3"/>
</dbReference>
<feature type="transmembrane region" description="Helical" evidence="2">
    <location>
        <begin position="436"/>
        <end position="455"/>
    </location>
</feature>
<dbReference type="SUPFAM" id="SSF48726">
    <property type="entry name" value="Immunoglobulin"/>
    <property type="match status" value="2"/>
</dbReference>
<evidence type="ECO:0000259" key="4">
    <source>
        <dbReference type="PROSITE" id="PS50835"/>
    </source>
</evidence>
<keyword evidence="2" id="KW-0472">Membrane</keyword>
<dbReference type="GO" id="GO:1990782">
    <property type="term" value="F:protein tyrosine kinase binding"/>
    <property type="evidence" value="ECO:0007669"/>
    <property type="project" value="TreeGrafter"/>
</dbReference>
<dbReference type="OMA" id="KVEWKHH"/>
<evidence type="ECO:0000256" key="2">
    <source>
        <dbReference type="SAM" id="Phobius"/>
    </source>
</evidence>
<dbReference type="GO" id="GO:0042289">
    <property type="term" value="F:MHC class II protein binding"/>
    <property type="evidence" value="ECO:0007669"/>
    <property type="project" value="TreeGrafter"/>
</dbReference>
<dbReference type="InterPro" id="IPR003599">
    <property type="entry name" value="Ig_sub"/>
</dbReference>
<organism evidence="5 6">
    <name type="scientific">Kryptolebias marmoratus</name>
    <name type="common">Mangrove killifish</name>
    <name type="synonym">Rivulus marmoratus</name>
    <dbReference type="NCBI Taxonomy" id="37003"/>
    <lineage>
        <taxon>Eukaryota</taxon>
        <taxon>Metazoa</taxon>
        <taxon>Chordata</taxon>
        <taxon>Craniata</taxon>
        <taxon>Vertebrata</taxon>
        <taxon>Euteleostomi</taxon>
        <taxon>Actinopterygii</taxon>
        <taxon>Neopterygii</taxon>
        <taxon>Teleostei</taxon>
        <taxon>Neoteleostei</taxon>
        <taxon>Acanthomorphata</taxon>
        <taxon>Ovalentaria</taxon>
        <taxon>Atherinomorphae</taxon>
        <taxon>Cyprinodontiformes</taxon>
        <taxon>Rivulidae</taxon>
        <taxon>Kryptolebias</taxon>
    </lineage>
</organism>
<dbReference type="Gene3D" id="2.60.40.10">
    <property type="entry name" value="Immunoglobulins"/>
    <property type="match status" value="1"/>
</dbReference>
<keyword evidence="6" id="KW-1185">Reference proteome</keyword>
<dbReference type="InterPro" id="IPR013783">
    <property type="entry name" value="Ig-like_fold"/>
</dbReference>
<proteinExistence type="predicted"/>
<name>A0A3Q3AA84_KRYMA</name>
<feature type="region of interest" description="Disordered" evidence="1">
    <location>
        <begin position="474"/>
        <end position="500"/>
    </location>
</feature>
<reference evidence="5" key="2">
    <citation type="submission" date="2025-09" db="UniProtKB">
        <authorList>
            <consortium name="Ensembl"/>
        </authorList>
    </citation>
    <scope>IDENTIFICATION</scope>
</reference>
<dbReference type="GeneTree" id="ENSGT00990000203786"/>
<dbReference type="InterPro" id="IPR007110">
    <property type="entry name" value="Ig-like_dom"/>
</dbReference>
<dbReference type="Proteomes" id="UP000264800">
    <property type="component" value="Unplaced"/>
</dbReference>
<sequence>MEFRFILFILAFSFATNSSHVGITEKHHFVLVKENSPTTLGCTGPALTGDIFINWMVKSDDVGEWKLIYSASEKKKFAGEALMKSMQMSFKSSQGTGNFSLFLSPTMEDSGFYSCLIKENGTKRMEKTFLLAVLRVSFYPDAPVPKNSILRLFGRVTPASAISKITWTAPGGLSMKTEKKPNTGTVTKVPQVQKSDGGTYICSVYPMGNGTNVLAVNVTVTVDGEIDRMIHTGIPALKPIRLTCPNVPGDFVQLYWIRSNFNNKKSVVKLEYRYDRWRDFTQKQNERIQLAGPPYSAKAGNFSFLLTPDLNNSGVYLCKVYLNDVVFDQKTKLSVLKVLTRKYSSKQELMCQYSELSQVQRVVWEHHNESRQLKWNTGAPGSISTTLPLPITSNVTGNYTCVLQLKNGQIIKAYQLIKLSPEESVSVTTPSRLPSLSALLLLVPLVAAAVGVLLWRQKHISDRGVEQSLSVRSGETENLYENPEDIRQAPPQGSVYMDLKPRGENDVYKELERYEQCQG</sequence>
<dbReference type="GO" id="GO:0045121">
    <property type="term" value="C:membrane raft"/>
    <property type="evidence" value="ECO:0007669"/>
    <property type="project" value="TreeGrafter"/>
</dbReference>
<dbReference type="AlphaFoldDB" id="A0A3Q3AA84"/>
<keyword evidence="2" id="KW-0812">Transmembrane</keyword>
<dbReference type="GO" id="GO:0035723">
    <property type="term" value="P:interleukin-15-mediated signaling pathway"/>
    <property type="evidence" value="ECO:0007669"/>
    <property type="project" value="TreeGrafter"/>
</dbReference>
<dbReference type="PANTHER" id="PTHR11422">
    <property type="entry name" value="T-CELL SURFACE GLYCOPROTEIN CD4"/>
    <property type="match status" value="1"/>
</dbReference>
<feature type="chain" id="PRO_5018736917" evidence="3">
    <location>
        <begin position="19"/>
        <end position="519"/>
    </location>
</feature>
<evidence type="ECO:0000313" key="5">
    <source>
        <dbReference type="Ensembl" id="ENSKMAP00000012865.1"/>
    </source>
</evidence>
<dbReference type="GO" id="GO:0009897">
    <property type="term" value="C:external side of plasma membrane"/>
    <property type="evidence" value="ECO:0007669"/>
    <property type="project" value="TreeGrafter"/>
</dbReference>
<dbReference type="Ensembl" id="ENSKMAT00000013058.1">
    <property type="protein sequence ID" value="ENSKMAP00000012865.1"/>
    <property type="gene ID" value="ENSKMAG00000009638.1"/>
</dbReference>
<feature type="domain" description="Ig-like" evidence="4">
    <location>
        <begin position="32"/>
        <end position="132"/>
    </location>
</feature>
<dbReference type="PROSITE" id="PS50835">
    <property type="entry name" value="IG_LIKE"/>
    <property type="match status" value="1"/>
</dbReference>
<keyword evidence="2" id="KW-1133">Transmembrane helix</keyword>
<protein>
    <submittedName>
        <fullName evidence="5">Uncharacterized LOC108235367</fullName>
    </submittedName>
</protein>
<dbReference type="GO" id="GO:0042110">
    <property type="term" value="P:T cell activation"/>
    <property type="evidence" value="ECO:0007669"/>
    <property type="project" value="TreeGrafter"/>
</dbReference>
<accession>A0A3Q3AA84</accession>
<dbReference type="InterPro" id="IPR013106">
    <property type="entry name" value="Ig_V-set"/>
</dbReference>
<dbReference type="InterPro" id="IPR036179">
    <property type="entry name" value="Ig-like_dom_sf"/>
</dbReference>
<dbReference type="Pfam" id="PF07686">
    <property type="entry name" value="V-set"/>
    <property type="match status" value="1"/>
</dbReference>
<feature type="signal peptide" evidence="3">
    <location>
        <begin position="1"/>
        <end position="18"/>
    </location>
</feature>
<dbReference type="PANTHER" id="PTHR11422:SF3">
    <property type="entry name" value="G6F-LIKE PROTEIN"/>
    <property type="match status" value="1"/>
</dbReference>
<evidence type="ECO:0000313" key="6">
    <source>
        <dbReference type="Proteomes" id="UP000264800"/>
    </source>
</evidence>
<dbReference type="STRING" id="37003.ENSKMAP00000012865"/>
<evidence type="ECO:0000256" key="3">
    <source>
        <dbReference type="SAM" id="SignalP"/>
    </source>
</evidence>
<reference evidence="5" key="1">
    <citation type="submission" date="2025-08" db="UniProtKB">
        <authorList>
            <consortium name="Ensembl"/>
        </authorList>
    </citation>
    <scope>IDENTIFICATION</scope>
</reference>